<keyword evidence="5 13" id="KW-0812">Transmembrane</keyword>
<keyword evidence="4" id="KW-0813">Transport</keyword>
<dbReference type="EC" id="7.6.2.2" evidence="3"/>
<dbReference type="Pfam" id="PF00005">
    <property type="entry name" value="ABC_tran"/>
    <property type="match status" value="2"/>
</dbReference>
<comment type="subcellular location">
    <subcellularLocation>
        <location evidence="1">Membrane</location>
        <topology evidence="1">Multi-pass membrane protein</topology>
    </subcellularLocation>
</comment>
<evidence type="ECO:0000313" key="17">
    <source>
        <dbReference type="EnsemblPlants" id="AES62402"/>
    </source>
</evidence>
<feature type="transmembrane region" description="Helical" evidence="13">
    <location>
        <begin position="462"/>
        <end position="488"/>
    </location>
</feature>
<keyword evidence="6" id="KW-0677">Repeat</keyword>
<evidence type="ECO:0000256" key="6">
    <source>
        <dbReference type="ARBA" id="ARBA00022737"/>
    </source>
</evidence>
<dbReference type="InterPro" id="IPR056228">
    <property type="entry name" value="ABCC10-like_N"/>
</dbReference>
<dbReference type="FunFam" id="1.20.1560.10:FF:000003">
    <property type="entry name" value="ABC transporter C family member 10"/>
    <property type="match status" value="1"/>
</dbReference>
<feature type="domain" description="ABC transporter" evidence="14">
    <location>
        <begin position="1257"/>
        <end position="1489"/>
    </location>
</feature>
<feature type="transmembrane region" description="Helical" evidence="13">
    <location>
        <begin position="977"/>
        <end position="1003"/>
    </location>
</feature>
<dbReference type="InterPro" id="IPR044746">
    <property type="entry name" value="ABCC_6TM_D1"/>
</dbReference>
<dbReference type="EnsemblPlants" id="AES62402">
    <property type="protein sequence ID" value="AES62402"/>
    <property type="gene ID" value="MTR_1g099280"/>
</dbReference>
<dbReference type="InterPro" id="IPR050173">
    <property type="entry name" value="ABC_transporter_C-like"/>
</dbReference>
<dbReference type="CDD" id="cd18580">
    <property type="entry name" value="ABC_6TM_ABCC_D2"/>
    <property type="match status" value="1"/>
</dbReference>
<gene>
    <name evidence="16" type="ordered locus">MTR_1g099280</name>
</gene>
<dbReference type="PROSITE" id="PS50929">
    <property type="entry name" value="ABC_TM1F"/>
    <property type="match status" value="2"/>
</dbReference>
<dbReference type="EMBL" id="CM001217">
    <property type="protein sequence ID" value="AES62402.2"/>
    <property type="molecule type" value="Genomic_DNA"/>
</dbReference>
<evidence type="ECO:0000256" key="5">
    <source>
        <dbReference type="ARBA" id="ARBA00022692"/>
    </source>
</evidence>
<reference evidence="16 18" key="2">
    <citation type="journal article" date="2014" name="BMC Genomics">
        <title>An improved genome release (version Mt4.0) for the model legume Medicago truncatula.</title>
        <authorList>
            <person name="Tang H."/>
            <person name="Krishnakumar V."/>
            <person name="Bidwell S."/>
            <person name="Rosen B."/>
            <person name="Chan A."/>
            <person name="Zhou S."/>
            <person name="Gentzbittel L."/>
            <person name="Childs K.L."/>
            <person name="Yandell M."/>
            <person name="Gundlach H."/>
            <person name="Mayer K.F."/>
            <person name="Schwartz D.C."/>
            <person name="Town C.D."/>
        </authorList>
    </citation>
    <scope>GENOME REANNOTATION</scope>
    <source>
        <strain evidence="17 18">cv. Jemalong A17</strain>
    </source>
</reference>
<comment type="catalytic activity">
    <reaction evidence="12">
        <text>ATP + H2O + xenobioticSide 1 = ADP + phosphate + xenobioticSide 2.</text>
        <dbReference type="EC" id="7.6.2.2"/>
    </reaction>
</comment>
<evidence type="ECO:0000256" key="1">
    <source>
        <dbReference type="ARBA" id="ARBA00004141"/>
    </source>
</evidence>
<dbReference type="CDD" id="cd03250">
    <property type="entry name" value="ABCC_MRP_domain1"/>
    <property type="match status" value="1"/>
</dbReference>
<dbReference type="PANTHER" id="PTHR24223:SF369">
    <property type="entry name" value="ABC TRANSPORTER C FAMILY MEMBER 10"/>
    <property type="match status" value="1"/>
</dbReference>
<keyword evidence="7" id="KW-0547">Nucleotide-binding</keyword>
<dbReference type="GO" id="GO:0016887">
    <property type="term" value="F:ATP hydrolysis activity"/>
    <property type="evidence" value="ECO:0007669"/>
    <property type="project" value="InterPro"/>
</dbReference>
<dbReference type="FunFam" id="3.40.50.300:FF:000169">
    <property type="entry name" value="ABC transporter C family member 3"/>
    <property type="match status" value="1"/>
</dbReference>
<dbReference type="SUPFAM" id="SSF90123">
    <property type="entry name" value="ABC transporter transmembrane region"/>
    <property type="match status" value="2"/>
</dbReference>
<dbReference type="InterPro" id="IPR036640">
    <property type="entry name" value="ABC1_TM_sf"/>
</dbReference>
<dbReference type="InterPro" id="IPR003593">
    <property type="entry name" value="AAA+_ATPase"/>
</dbReference>
<feature type="transmembrane region" description="Helical" evidence="13">
    <location>
        <begin position="99"/>
        <end position="122"/>
    </location>
</feature>
<dbReference type="GO" id="GO:0005524">
    <property type="term" value="F:ATP binding"/>
    <property type="evidence" value="ECO:0007669"/>
    <property type="project" value="UniProtKB-KW"/>
</dbReference>
<feature type="transmembrane region" description="Helical" evidence="13">
    <location>
        <begin position="556"/>
        <end position="576"/>
    </location>
</feature>
<reference evidence="16 18" key="1">
    <citation type="journal article" date="2011" name="Nature">
        <title>The Medicago genome provides insight into the evolution of rhizobial symbioses.</title>
        <authorList>
            <person name="Young N.D."/>
            <person name="Debelle F."/>
            <person name="Oldroyd G.E."/>
            <person name="Geurts R."/>
            <person name="Cannon S.B."/>
            <person name="Udvardi M.K."/>
            <person name="Benedito V.A."/>
            <person name="Mayer K.F."/>
            <person name="Gouzy J."/>
            <person name="Schoof H."/>
            <person name="Van de Peer Y."/>
            <person name="Proost S."/>
            <person name="Cook D.R."/>
            <person name="Meyers B.C."/>
            <person name="Spannagl M."/>
            <person name="Cheung F."/>
            <person name="De Mita S."/>
            <person name="Krishnakumar V."/>
            <person name="Gundlach H."/>
            <person name="Zhou S."/>
            <person name="Mudge J."/>
            <person name="Bharti A.K."/>
            <person name="Murray J.D."/>
            <person name="Naoumkina M.A."/>
            <person name="Rosen B."/>
            <person name="Silverstein K.A."/>
            <person name="Tang H."/>
            <person name="Rombauts S."/>
            <person name="Zhao P.X."/>
            <person name="Zhou P."/>
            <person name="Barbe V."/>
            <person name="Bardou P."/>
            <person name="Bechner M."/>
            <person name="Bellec A."/>
            <person name="Berger A."/>
            <person name="Berges H."/>
            <person name="Bidwell S."/>
            <person name="Bisseling T."/>
            <person name="Choisne N."/>
            <person name="Couloux A."/>
            <person name="Denny R."/>
            <person name="Deshpande S."/>
            <person name="Dai X."/>
            <person name="Doyle J.J."/>
            <person name="Dudez A.M."/>
            <person name="Farmer A.D."/>
            <person name="Fouteau S."/>
            <person name="Franken C."/>
            <person name="Gibelin C."/>
            <person name="Gish J."/>
            <person name="Goldstein S."/>
            <person name="Gonzalez A.J."/>
            <person name="Green P.J."/>
            <person name="Hallab A."/>
            <person name="Hartog M."/>
            <person name="Hua A."/>
            <person name="Humphray S.J."/>
            <person name="Jeong D.H."/>
            <person name="Jing Y."/>
            <person name="Jocker A."/>
            <person name="Kenton S.M."/>
            <person name="Kim D.J."/>
            <person name="Klee K."/>
            <person name="Lai H."/>
            <person name="Lang C."/>
            <person name="Lin S."/>
            <person name="Macmil S.L."/>
            <person name="Magdelenat G."/>
            <person name="Matthews L."/>
            <person name="McCorrison J."/>
            <person name="Monaghan E.L."/>
            <person name="Mun J.H."/>
            <person name="Najar F.Z."/>
            <person name="Nicholson C."/>
            <person name="Noirot C."/>
            <person name="O'Bleness M."/>
            <person name="Paule C.R."/>
            <person name="Poulain J."/>
            <person name="Prion F."/>
            <person name="Qin B."/>
            <person name="Qu C."/>
            <person name="Retzel E.F."/>
            <person name="Riddle C."/>
            <person name="Sallet E."/>
            <person name="Samain S."/>
            <person name="Samson N."/>
            <person name="Sanders I."/>
            <person name="Saurat O."/>
            <person name="Scarpelli C."/>
            <person name="Schiex T."/>
            <person name="Segurens B."/>
            <person name="Severin A.J."/>
            <person name="Sherrier D.J."/>
            <person name="Shi R."/>
            <person name="Sims S."/>
            <person name="Singer S.R."/>
            <person name="Sinharoy S."/>
            <person name="Sterck L."/>
            <person name="Viollet A."/>
            <person name="Wang B.B."/>
            <person name="Wang K."/>
            <person name="Wang M."/>
            <person name="Wang X."/>
            <person name="Warfsmann J."/>
            <person name="Weissenbach J."/>
            <person name="White D.D."/>
            <person name="White J.D."/>
            <person name="Wiley G.B."/>
            <person name="Wincker P."/>
            <person name="Xing Y."/>
            <person name="Yang L."/>
            <person name="Yao Z."/>
            <person name="Ying F."/>
            <person name="Zhai J."/>
            <person name="Zhou L."/>
            <person name="Zuber A."/>
            <person name="Denarie J."/>
            <person name="Dixon R.A."/>
            <person name="May G.D."/>
            <person name="Schwartz D.C."/>
            <person name="Rogers J."/>
            <person name="Quetier F."/>
            <person name="Town C.D."/>
            <person name="Roe B.A."/>
        </authorList>
    </citation>
    <scope>NUCLEOTIDE SEQUENCE [LARGE SCALE GENOMIC DNA]</scope>
    <source>
        <strain evidence="16">A17</strain>
        <strain evidence="17 18">cv. Jemalong A17</strain>
    </source>
</reference>
<evidence type="ECO:0000256" key="7">
    <source>
        <dbReference type="ARBA" id="ARBA00022741"/>
    </source>
</evidence>
<feature type="transmembrane region" description="Helical" evidence="13">
    <location>
        <begin position="195"/>
        <end position="217"/>
    </location>
</feature>
<evidence type="ECO:0000259" key="14">
    <source>
        <dbReference type="PROSITE" id="PS50893"/>
    </source>
</evidence>
<proteinExistence type="inferred from homology"/>
<evidence type="ECO:0000256" key="13">
    <source>
        <dbReference type="SAM" id="Phobius"/>
    </source>
</evidence>
<accession>G7ID28</accession>
<dbReference type="FunFam" id="3.40.50.300:FF:000923">
    <property type="entry name" value="ABC transporter C family member 10"/>
    <property type="match status" value="1"/>
</dbReference>
<dbReference type="SMART" id="SM00382">
    <property type="entry name" value="AAA"/>
    <property type="match status" value="2"/>
</dbReference>
<evidence type="ECO:0000256" key="4">
    <source>
        <dbReference type="ARBA" id="ARBA00022448"/>
    </source>
</evidence>
<feature type="domain" description="ABC transmembrane type-1" evidence="15">
    <location>
        <begin position="331"/>
        <end position="611"/>
    </location>
</feature>
<accession>A0A0C3UTG4</accession>
<dbReference type="InterPro" id="IPR017871">
    <property type="entry name" value="ABC_transporter-like_CS"/>
</dbReference>
<evidence type="ECO:0000256" key="9">
    <source>
        <dbReference type="ARBA" id="ARBA00022967"/>
    </source>
</evidence>
<evidence type="ECO:0000256" key="3">
    <source>
        <dbReference type="ARBA" id="ARBA00012191"/>
    </source>
</evidence>
<keyword evidence="8" id="KW-0067">ATP-binding</keyword>
<keyword evidence="18" id="KW-1185">Reference proteome</keyword>
<feature type="transmembrane region" description="Helical" evidence="13">
    <location>
        <begin position="363"/>
        <end position="381"/>
    </location>
</feature>
<dbReference type="InterPro" id="IPR003439">
    <property type="entry name" value="ABC_transporter-like_ATP-bd"/>
</dbReference>
<dbReference type="Proteomes" id="UP000002051">
    <property type="component" value="Unassembled WGS sequence"/>
</dbReference>
<dbReference type="HOGENOM" id="CLU_000604_27_6_1"/>
<dbReference type="PROSITE" id="PS50893">
    <property type="entry name" value="ABC_TRANSPORTER_2"/>
    <property type="match status" value="2"/>
</dbReference>
<comment type="similarity">
    <text evidence="2">Belongs to the ABC transporter superfamily. ABCC family. Conjugate transporter (TC 3.A.1.208) subfamily.</text>
</comment>
<dbReference type="PANTHER" id="PTHR24223">
    <property type="entry name" value="ATP-BINDING CASSETTE SUB-FAMILY C"/>
    <property type="match status" value="1"/>
</dbReference>
<dbReference type="Gene3D" id="3.40.50.300">
    <property type="entry name" value="P-loop containing nucleotide triphosphate hydrolases"/>
    <property type="match status" value="2"/>
</dbReference>
<keyword evidence="10 13" id="KW-1133">Transmembrane helix</keyword>
<dbReference type="GO" id="GO:0055085">
    <property type="term" value="P:transmembrane transport"/>
    <property type="evidence" value="ECO:0000318"/>
    <property type="project" value="GO_Central"/>
</dbReference>
<dbReference type="InterPro" id="IPR044726">
    <property type="entry name" value="ABCC_6TM_D2"/>
</dbReference>
<dbReference type="InterPro" id="IPR011527">
    <property type="entry name" value="ABC1_TM_dom"/>
</dbReference>
<evidence type="ECO:0000256" key="10">
    <source>
        <dbReference type="ARBA" id="ARBA00022989"/>
    </source>
</evidence>
<dbReference type="Gene3D" id="1.20.1560.10">
    <property type="entry name" value="ABC transporter type 1, transmembrane domain"/>
    <property type="match status" value="2"/>
</dbReference>
<feature type="transmembrane region" description="Helical" evidence="13">
    <location>
        <begin position="330"/>
        <end position="351"/>
    </location>
</feature>
<dbReference type="PROSITE" id="PS00211">
    <property type="entry name" value="ABC_TRANSPORTER_1"/>
    <property type="match status" value="1"/>
</dbReference>
<evidence type="ECO:0000313" key="18">
    <source>
        <dbReference type="Proteomes" id="UP000002051"/>
    </source>
</evidence>
<evidence type="ECO:0000256" key="11">
    <source>
        <dbReference type="ARBA" id="ARBA00023136"/>
    </source>
</evidence>
<feature type="domain" description="ABC transporter" evidence="14">
    <location>
        <begin position="645"/>
        <end position="867"/>
    </location>
</feature>
<dbReference type="SUPFAM" id="SSF52540">
    <property type="entry name" value="P-loop containing nucleoside triphosphate hydrolases"/>
    <property type="match status" value="2"/>
</dbReference>
<keyword evidence="9" id="KW-1278">Translocase</keyword>
<dbReference type="eggNOG" id="KOG0054">
    <property type="taxonomic scope" value="Eukaryota"/>
</dbReference>
<evidence type="ECO:0000259" key="15">
    <source>
        <dbReference type="PROSITE" id="PS50929"/>
    </source>
</evidence>
<dbReference type="ExpressionAtlas" id="G7ID28">
    <property type="expression patterns" value="differential"/>
</dbReference>
<dbReference type="Pfam" id="PF24358">
    <property type="entry name" value="ABCC10_N"/>
    <property type="match status" value="1"/>
</dbReference>
<feature type="transmembrane region" description="Helical" evidence="13">
    <location>
        <begin position="58"/>
        <end position="79"/>
    </location>
</feature>
<evidence type="ECO:0000256" key="12">
    <source>
        <dbReference type="ARBA" id="ARBA00034018"/>
    </source>
</evidence>
<protein>
    <recommendedName>
        <fullName evidence="3">ABC-type xenobiotic transporter</fullName>
        <ecNumber evidence="3">7.6.2.2</ecNumber>
    </recommendedName>
</protein>
<keyword evidence="11 13" id="KW-0472">Membrane</keyword>
<evidence type="ECO:0000313" key="16">
    <source>
        <dbReference type="EMBL" id="AES62402.2"/>
    </source>
</evidence>
<dbReference type="GO" id="GO:0140359">
    <property type="term" value="F:ABC-type transporter activity"/>
    <property type="evidence" value="ECO:0000318"/>
    <property type="project" value="GO_Central"/>
</dbReference>
<evidence type="ECO:0000256" key="8">
    <source>
        <dbReference type="ARBA" id="ARBA00022840"/>
    </source>
</evidence>
<feature type="domain" description="ABC transmembrane type-1" evidence="15">
    <location>
        <begin position="949"/>
        <end position="1218"/>
    </location>
</feature>
<dbReference type="FunFam" id="1.20.1560.10:FF:000002">
    <property type="entry name" value="ABC transporter C family member 5"/>
    <property type="match status" value="1"/>
</dbReference>
<feature type="transmembrane region" description="Helical" evidence="13">
    <location>
        <begin position="1066"/>
        <end position="1088"/>
    </location>
</feature>
<dbReference type="CDD" id="cd03244">
    <property type="entry name" value="ABCC_MRP_domain2"/>
    <property type="match status" value="1"/>
</dbReference>
<dbReference type="CDD" id="cd18579">
    <property type="entry name" value="ABC_6TM_ABCC_D1"/>
    <property type="match status" value="1"/>
</dbReference>
<dbReference type="InterPro" id="IPR027417">
    <property type="entry name" value="P-loop_NTPase"/>
</dbReference>
<dbReference type="Pfam" id="PF00664">
    <property type="entry name" value="ABC_membrane"/>
    <property type="match status" value="2"/>
</dbReference>
<organism evidence="16 18">
    <name type="scientific">Medicago truncatula</name>
    <name type="common">Barrel medic</name>
    <name type="synonym">Medicago tribuloides</name>
    <dbReference type="NCBI Taxonomy" id="3880"/>
    <lineage>
        <taxon>Eukaryota</taxon>
        <taxon>Viridiplantae</taxon>
        <taxon>Streptophyta</taxon>
        <taxon>Embryophyta</taxon>
        <taxon>Tracheophyta</taxon>
        <taxon>Spermatophyta</taxon>
        <taxon>Magnoliopsida</taxon>
        <taxon>eudicotyledons</taxon>
        <taxon>Gunneridae</taxon>
        <taxon>Pentapetalae</taxon>
        <taxon>rosids</taxon>
        <taxon>fabids</taxon>
        <taxon>Fabales</taxon>
        <taxon>Fabaceae</taxon>
        <taxon>Papilionoideae</taxon>
        <taxon>50 kb inversion clade</taxon>
        <taxon>NPAAA clade</taxon>
        <taxon>Hologalegina</taxon>
        <taxon>IRL clade</taxon>
        <taxon>Trifolieae</taxon>
        <taxon>Medicago</taxon>
    </lineage>
</organism>
<feature type="transmembrane region" description="Helical" evidence="13">
    <location>
        <begin position="137"/>
        <end position="157"/>
    </location>
</feature>
<sequence>MYAETSSVTLLDSLTDFERREKIKKMTGFWSVFCDESGCSKPCSYNDVKFLVDPSTCINHLLISCFDVLLLILLLFVMIQKSFSKPYQDLVNRQRYSTLQLVSSITNGVLGLVHLFFGIWIFEEKLRKNRTALPLDLWLLELFQGLTWLLVGLTLSLKFKQLPRAWLRLFSILIFLVSGINCVLSLFYAMSSTQLPLKVALDVLSFPAAILLLLCTYKESKYRDGDREIDESLYAPLNGELNKNDSVCRVTLFAEAGFFSRMSFWWLNSLMKRGKENTLQDEDVPKVRDEDRAESCYLLFLDQLNKQKQKDPLSQPSVLKTIVLCHSREILISGFFALLKVLALSSGPLLLNSFILVVEGFESFKYEGFVLAIALFFIKIIESLSQRQWYFHSRLVGLKVRSLLTAVIYKKQLRLSNSARLTHSSGEIMNYVTVDAYRIGEFPYWFHQTWTTSFQLCISLVILFRAIGIATIASLVVIVITVLCNAPIAKLQHKFQSKLMVAQDERLKATSEALVNMKVLKLYAWETSFKNSIEGLRNEELKWVSAVQLRRAYNTFLFWSSPVLVSAASFGACYFLNVPLHANNVFTFVATLRLVQDPIRSIPDVIGVVIQAKVAFARILKFLEAPELQSEKRCSDGNMRGSISIKSAEFSWEDNNVSKSTLRNINLEVKSGQKVAICGEVGSGKSSLLSAILGEVPNTRGKIDVYGKFAYVSQTAWIQTGTIRDNVLFGSPMDAQKYQETLHRSSLVKDLELLPHGDLTEIGERGVNLSGGQKQRIQLARALYQNADIYILDDPFSAVDAQTATNLFNEYIMEGLSAKTVLLVTHQVDFLPAFDFVLLMSDGEILQAAPYHHLLTSSKDFQDLVNAHKETAGSNRLMDVTSSGRHSNSAKEIRKTYVEKEKQFEALKGDQLIKQEEREIGDRGFRPYLQYLSQNKGYVYFSVASISHIIFVIGQILQNSWMAANVDNPKVTTLRLILVYLFIGVTSTIFLLMRSLFTVALGLQSSKSLFLQLLNSLFRAPMSFYDSTPLGRILSRVSSDLSIVDLDVPFGLLFAVGATTNCYANLTVLAVVTWQVLFVSIPMIYFALRLQGYYFATAKELMRMNGTTKSFVANHLAESVAGAVTIRAFEQEGRFFVKNLGLIDINATPFFHSFAANEWLIQRLETVSAVVLASAALCMVILPPGTFSSGFIGMALSYGLSLNASLVFSIQNQCNIANYIISVERLNQYMHVPSEAPERIEGNRPPVNWPVVGRVEIKELQIRYRPDAPLVLRGITCTFEGGHKIGIVGRTGSGKTTLIGALFRLVEPAGGKIIVDGIDIGSIGLHDLRSRFGIIPQDPTLFNGTVRYNLDPLSQHSDQEIWEVLGKCQLQEAVQEKEGGLDSSVVEDGANWSMGQRQLFCLGRALLRRSRVLVLDEATASIDNATDLILQKTIRTEFADCTVITVAHRIPTVMDCTKVLSISDGKLVEYDEPMNLMKKEGSLFGKLVKEYWSHFQSAESH</sequence>
<name>G7ID28_MEDTR</name>
<feature type="transmembrane region" description="Helical" evidence="13">
    <location>
        <begin position="169"/>
        <end position="189"/>
    </location>
</feature>
<feature type="transmembrane region" description="Helical" evidence="13">
    <location>
        <begin position="938"/>
        <end position="957"/>
    </location>
</feature>
<dbReference type="GO" id="GO:0008559">
    <property type="term" value="F:ABC-type xenobiotic transporter activity"/>
    <property type="evidence" value="ECO:0007669"/>
    <property type="project" value="UniProtKB-EC"/>
</dbReference>
<reference evidence="17" key="3">
    <citation type="submission" date="2015-04" db="UniProtKB">
        <authorList>
            <consortium name="EnsemblPlants"/>
        </authorList>
    </citation>
    <scope>IDENTIFICATION</scope>
    <source>
        <strain evidence="17">cv. Jemalong A17</strain>
    </source>
</reference>
<dbReference type="GO" id="GO:0016020">
    <property type="term" value="C:membrane"/>
    <property type="evidence" value="ECO:0007669"/>
    <property type="project" value="UniProtKB-SubCell"/>
</dbReference>
<evidence type="ECO:0000256" key="2">
    <source>
        <dbReference type="ARBA" id="ARBA00009726"/>
    </source>
</evidence>